<dbReference type="WBParaSite" id="RSKR_0000683800.1">
    <property type="protein sequence ID" value="RSKR_0000683800.1"/>
    <property type="gene ID" value="RSKR_0000683800"/>
</dbReference>
<dbReference type="Proteomes" id="UP000095286">
    <property type="component" value="Unplaced"/>
</dbReference>
<sequence length="1105" mass="124441">MTNLCILFLCLTFNLFYFISSTPSAKTRCAVECFSTCVFAGSAQSSSCGCTIQQLELKNCISVDEEMLSSELVDHHQTKISSEYITAHSIQLKIEPFPSAFVYIFEYSETDTNKIDGTNETTWIFAGASSSPQILFSVSDVCKEYQFRVIIILKSGDPTQFLKVLPTLQIPYQPPRFEVTSELIAIQNPIISEDETLVTVSFAWSLPNGYTAFDVYGYENPQALSLTCLPAKSLIVEDDDSFNPTVDVLHSGGGLMRWTIPIAYLKEGCRVFMEVKLTPRCSKIESSDVSTLIDLDCESFPKLSSKFCDTQTTPYCVDIVDVWGNGSTTNIHWQPLPKLSTLPEFTTYHVIFGTAKSVGSEPYIQWKIEDRQEAVINSSINHMELVTTPNIPYAVQICAVRDVKSDKDGLERSAFVIPFICNICEMKQNYNELRRCLECQKIEQKMPTFPTTCAKDNYCNTPKQSPIHTIKDNKYIIERVVDIPVSTKTIELIKEPSSRISSPVEGTQFIPTVKIESPIKAPKNPTFYNPLKISSNNMNTKETTMITNQTGIITDMTYLMKNKPENDKQFVSKIVESNIPISLTGHNKNINETMKVLSQAEELDKKEVLIEPGNTNQKSIQLNKIPVITSNLDNSPQKNPQVSGYVRTTTARNLLNEDDQQSEEEHITLKVSSVAMTPKSDNSPVMTSTTTDMAPLVSTTTLILSNTLNNNHNNPNHSNISNRVNRLGSIQANHLNSIQSNRDNSMHPNHANSMHPNHDHFNPIVNSNTAESNSIADNISGSNNKVVPTIQTVQNRNSVNIHQGPCKMKSNIICEYGCKSDVACQCPVSNFNPCIRGLMCPPIINTMLYFNQTTKTINVINKDFFQTPQNNLGNATWNHYNKLYIEISERGKNNNKGKRQHIGLDLNYAMKSRMLTTGVPFVVDPAASFDVSKENHYAVSICLYNHTYFPNGPATYYTAQVPLAFATLRDYLDKNQINDAEIFAEPIYRRIVENQRKVELEQLNENSFSWILMALPFVLLFISIVLLSSVIYMCCIKRYRRLGNIVFYNAQNPISSTLRLSAYKPSIDNNNYIEATTLDNPIPRVSYNHYTRRTTTHPEVEERGI</sequence>
<evidence type="ECO:0000313" key="2">
    <source>
        <dbReference type="WBParaSite" id="RSKR_0000683800.1"/>
    </source>
</evidence>
<organism evidence="1 2">
    <name type="scientific">Rhabditophanes sp. KR3021</name>
    <dbReference type="NCBI Taxonomy" id="114890"/>
    <lineage>
        <taxon>Eukaryota</taxon>
        <taxon>Metazoa</taxon>
        <taxon>Ecdysozoa</taxon>
        <taxon>Nematoda</taxon>
        <taxon>Chromadorea</taxon>
        <taxon>Rhabditida</taxon>
        <taxon>Tylenchina</taxon>
        <taxon>Panagrolaimomorpha</taxon>
        <taxon>Strongyloidoidea</taxon>
        <taxon>Alloionematidae</taxon>
        <taxon>Rhabditophanes</taxon>
    </lineage>
</organism>
<reference evidence="2" key="1">
    <citation type="submission" date="2016-11" db="UniProtKB">
        <authorList>
            <consortium name="WormBaseParasite"/>
        </authorList>
    </citation>
    <scope>IDENTIFICATION</scope>
    <source>
        <strain evidence="2">KR3021</strain>
    </source>
</reference>
<accession>A0AC35U330</accession>
<protein>
    <submittedName>
        <fullName evidence="2">Protein kinase domain-containing protein</fullName>
    </submittedName>
</protein>
<name>A0AC35U330_9BILA</name>
<evidence type="ECO:0000313" key="1">
    <source>
        <dbReference type="Proteomes" id="UP000095286"/>
    </source>
</evidence>
<proteinExistence type="predicted"/>